<organism evidence="12 13">
    <name type="scientific">Candidatus Coatesbacteria bacterium 4484_99</name>
    <dbReference type="NCBI Taxonomy" id="1970774"/>
    <lineage>
        <taxon>Bacteria</taxon>
        <taxon>Candidatus Coatesiibacteriota</taxon>
    </lineage>
</organism>
<keyword evidence="6 9" id="KW-0418">Kinase</keyword>
<dbReference type="PANTHER" id="PTHR43527">
    <property type="entry name" value="4-DIPHOSPHOCYTIDYL-2-C-METHYL-D-ERYTHRITOL KINASE, CHLOROPLASTIC"/>
    <property type="match status" value="1"/>
</dbReference>
<keyword evidence="9" id="KW-0414">Isoprene biosynthesis</keyword>
<comment type="function">
    <text evidence="9">Catalyzes the phosphorylation of the position 2 hydroxy group of 4-diphosphocytidyl-2C-methyl-D-erythritol.</text>
</comment>
<keyword evidence="7 9" id="KW-0067">ATP-binding</keyword>
<dbReference type="SUPFAM" id="SSF54211">
    <property type="entry name" value="Ribosomal protein S5 domain 2-like"/>
    <property type="match status" value="1"/>
</dbReference>
<evidence type="ECO:0000256" key="3">
    <source>
        <dbReference type="ARBA" id="ARBA00017473"/>
    </source>
</evidence>
<dbReference type="Pfam" id="PF08544">
    <property type="entry name" value="GHMP_kinases_C"/>
    <property type="match status" value="1"/>
</dbReference>
<dbReference type="InterPro" id="IPR004424">
    <property type="entry name" value="IspE"/>
</dbReference>
<dbReference type="PANTHER" id="PTHR43527:SF2">
    <property type="entry name" value="4-DIPHOSPHOCYTIDYL-2-C-METHYL-D-ERYTHRITOL KINASE, CHLOROPLASTIC"/>
    <property type="match status" value="1"/>
</dbReference>
<dbReference type="InterPro" id="IPR020568">
    <property type="entry name" value="Ribosomal_Su5_D2-typ_SF"/>
</dbReference>
<reference evidence="13" key="1">
    <citation type="submission" date="2017-03" db="EMBL/GenBank/DDBJ databases">
        <title>Novel pathways for hydrocarbon cycling and metabolic interdependencies in hydrothermal sediment communities.</title>
        <authorList>
            <person name="Dombrowski N."/>
            <person name="Seitz K."/>
            <person name="Teske A."/>
            <person name="Baker B."/>
        </authorList>
    </citation>
    <scope>NUCLEOTIDE SEQUENCE [LARGE SCALE GENOMIC DNA]</scope>
</reference>
<evidence type="ECO:0000256" key="6">
    <source>
        <dbReference type="ARBA" id="ARBA00022777"/>
    </source>
</evidence>
<evidence type="ECO:0000256" key="5">
    <source>
        <dbReference type="ARBA" id="ARBA00022741"/>
    </source>
</evidence>
<dbReference type="Gene3D" id="3.30.230.10">
    <property type="match status" value="1"/>
</dbReference>
<comment type="caution">
    <text evidence="12">The sequence shown here is derived from an EMBL/GenBank/DDBJ whole genome shotgun (WGS) entry which is preliminary data.</text>
</comment>
<evidence type="ECO:0000256" key="9">
    <source>
        <dbReference type="HAMAP-Rule" id="MF_00061"/>
    </source>
</evidence>
<dbReference type="GO" id="GO:0019288">
    <property type="term" value="P:isopentenyl diphosphate biosynthetic process, methylerythritol 4-phosphate pathway"/>
    <property type="evidence" value="ECO:0007669"/>
    <property type="project" value="UniProtKB-UniRule"/>
</dbReference>
<dbReference type="UniPathway" id="UPA00056">
    <property type="reaction ID" value="UER00094"/>
</dbReference>
<evidence type="ECO:0000256" key="4">
    <source>
        <dbReference type="ARBA" id="ARBA00022679"/>
    </source>
</evidence>
<dbReference type="PIRSF" id="PIRSF010376">
    <property type="entry name" value="IspE"/>
    <property type="match status" value="1"/>
</dbReference>
<dbReference type="HAMAP" id="MF_00061">
    <property type="entry name" value="IspE"/>
    <property type="match status" value="1"/>
</dbReference>
<keyword evidence="4 9" id="KW-0808">Transferase</keyword>
<dbReference type="SUPFAM" id="SSF55060">
    <property type="entry name" value="GHMP Kinase, C-terminal domain"/>
    <property type="match status" value="1"/>
</dbReference>
<feature type="binding site" evidence="9">
    <location>
        <begin position="89"/>
        <end position="99"/>
    </location>
    <ligand>
        <name>ATP</name>
        <dbReference type="ChEBI" id="CHEBI:30616"/>
    </ligand>
</feature>
<evidence type="ECO:0000259" key="10">
    <source>
        <dbReference type="Pfam" id="PF00288"/>
    </source>
</evidence>
<name>A0A1W9S0S1_9BACT</name>
<feature type="domain" description="GHMP kinase C-terminal" evidence="11">
    <location>
        <begin position="199"/>
        <end position="274"/>
    </location>
</feature>
<evidence type="ECO:0000259" key="11">
    <source>
        <dbReference type="Pfam" id="PF08544"/>
    </source>
</evidence>
<evidence type="ECO:0000256" key="1">
    <source>
        <dbReference type="ARBA" id="ARBA00009684"/>
    </source>
</evidence>
<evidence type="ECO:0000256" key="7">
    <source>
        <dbReference type="ARBA" id="ARBA00022840"/>
    </source>
</evidence>
<comment type="catalytic activity">
    <reaction evidence="9">
        <text>4-CDP-2-C-methyl-D-erythritol + ATP = 4-CDP-2-C-methyl-D-erythritol 2-phosphate + ADP + H(+)</text>
        <dbReference type="Rhea" id="RHEA:18437"/>
        <dbReference type="ChEBI" id="CHEBI:15378"/>
        <dbReference type="ChEBI" id="CHEBI:30616"/>
        <dbReference type="ChEBI" id="CHEBI:57823"/>
        <dbReference type="ChEBI" id="CHEBI:57919"/>
        <dbReference type="ChEBI" id="CHEBI:456216"/>
        <dbReference type="EC" id="2.7.1.148"/>
    </reaction>
</comment>
<dbReference type="NCBIfam" id="TIGR00154">
    <property type="entry name" value="ispE"/>
    <property type="match status" value="1"/>
</dbReference>
<protein>
    <recommendedName>
        <fullName evidence="3 9">4-diphosphocytidyl-2-C-methyl-D-erythritol kinase</fullName>
        <shortName evidence="9">CMK</shortName>
        <ecNumber evidence="2 9">2.7.1.148</ecNumber>
    </recommendedName>
    <alternativeName>
        <fullName evidence="8 9">4-(cytidine-5'-diphospho)-2-C-methyl-D-erythritol kinase</fullName>
    </alternativeName>
</protein>
<sequence length="283" mass="31274">MTGKVIKAPAKINITLNIGEKVADLHPIKAIFLKIDLYDEIEVAEEGDGLQLNSETFYEQNTVVKSYNILKEAGYNPGGLKVSINKNIPAGGGLGGGSSNAGAILNAMNEMCNLNISKDKLLEYGLMVGSDVPFFIVNRNAYVSHFGEVITPIEVGEMPDILVAFTDRGCNTSDVYNKFDKIGRKNRDKSNFSWNRFIYSIEVGDIDTIEAMMFNDLEPVVLEEREDIRTAKEIMNRHGLRCVMMSGSGCSVFGFSNNRNIIADTEDELKSKGYKIHIGRIIA</sequence>
<dbReference type="EC" id="2.7.1.148" evidence="2 9"/>
<dbReference type="Gene3D" id="3.30.70.890">
    <property type="entry name" value="GHMP kinase, C-terminal domain"/>
    <property type="match status" value="1"/>
</dbReference>
<keyword evidence="5 9" id="KW-0547">Nucleotide-binding</keyword>
<dbReference type="Pfam" id="PF00288">
    <property type="entry name" value="GHMP_kinases_N"/>
    <property type="match status" value="1"/>
</dbReference>
<comment type="pathway">
    <text evidence="9">Isoprenoid biosynthesis; isopentenyl diphosphate biosynthesis via DXP pathway; isopentenyl diphosphate from 1-deoxy-D-xylulose 5-phosphate: step 3/6.</text>
</comment>
<dbReference type="InterPro" id="IPR036554">
    <property type="entry name" value="GHMP_kinase_C_sf"/>
</dbReference>
<gene>
    <name evidence="9" type="primary">ispE</name>
    <name evidence="12" type="ORF">B6D57_03050</name>
</gene>
<dbReference type="AlphaFoldDB" id="A0A1W9S0S1"/>
<dbReference type="InterPro" id="IPR014721">
    <property type="entry name" value="Ribsml_uS5_D2-typ_fold_subgr"/>
</dbReference>
<dbReference type="GO" id="GO:0005524">
    <property type="term" value="F:ATP binding"/>
    <property type="evidence" value="ECO:0007669"/>
    <property type="project" value="UniProtKB-UniRule"/>
</dbReference>
<dbReference type="InterPro" id="IPR013750">
    <property type="entry name" value="GHMP_kinase_C_dom"/>
</dbReference>
<evidence type="ECO:0000313" key="13">
    <source>
        <dbReference type="Proteomes" id="UP000192611"/>
    </source>
</evidence>
<evidence type="ECO:0000313" key="12">
    <source>
        <dbReference type="EMBL" id="OQX90448.1"/>
    </source>
</evidence>
<feature type="active site" evidence="9">
    <location>
        <position position="131"/>
    </location>
</feature>
<feature type="domain" description="GHMP kinase N-terminal" evidence="10">
    <location>
        <begin position="61"/>
        <end position="137"/>
    </location>
</feature>
<feature type="active site" evidence="9">
    <location>
        <position position="11"/>
    </location>
</feature>
<evidence type="ECO:0000256" key="8">
    <source>
        <dbReference type="ARBA" id="ARBA00032554"/>
    </source>
</evidence>
<dbReference type="EMBL" id="NATQ01000052">
    <property type="protein sequence ID" value="OQX90448.1"/>
    <property type="molecule type" value="Genomic_DNA"/>
</dbReference>
<dbReference type="InterPro" id="IPR006204">
    <property type="entry name" value="GHMP_kinase_N_dom"/>
</dbReference>
<dbReference type="GO" id="GO:0050515">
    <property type="term" value="F:4-(cytidine 5'-diphospho)-2-C-methyl-D-erythritol kinase activity"/>
    <property type="evidence" value="ECO:0007669"/>
    <property type="project" value="UniProtKB-UniRule"/>
</dbReference>
<accession>A0A1W9S0S1</accession>
<dbReference type="Proteomes" id="UP000192611">
    <property type="component" value="Unassembled WGS sequence"/>
</dbReference>
<proteinExistence type="inferred from homology"/>
<comment type="similarity">
    <text evidence="1 9">Belongs to the GHMP kinase family. IspE subfamily.</text>
</comment>
<evidence type="ECO:0000256" key="2">
    <source>
        <dbReference type="ARBA" id="ARBA00012052"/>
    </source>
</evidence>
<dbReference type="GO" id="GO:0016114">
    <property type="term" value="P:terpenoid biosynthetic process"/>
    <property type="evidence" value="ECO:0007669"/>
    <property type="project" value="UniProtKB-UniRule"/>
</dbReference>